<reference evidence="7 8" key="1">
    <citation type="submission" date="2017-10" db="EMBL/GenBank/DDBJ databases">
        <title>Frigbacter circumglobatus gen. nov. sp. nov., isolated from sediment cultured in situ.</title>
        <authorList>
            <person name="Zhao Z."/>
        </authorList>
    </citation>
    <scope>NUCLEOTIDE SEQUENCE [LARGE SCALE GENOMIC DNA]</scope>
    <source>
        <strain evidence="7 8">ZYL</strain>
    </source>
</reference>
<keyword evidence="8" id="KW-1185">Reference proteome</keyword>
<dbReference type="Pfam" id="PF04800">
    <property type="entry name" value="NDUS4"/>
    <property type="match status" value="1"/>
</dbReference>
<comment type="subcellular location">
    <subcellularLocation>
        <location evidence="1">Membrane</location>
    </subcellularLocation>
</comment>
<evidence type="ECO:0000313" key="8">
    <source>
        <dbReference type="Proteomes" id="UP000229730"/>
    </source>
</evidence>
<dbReference type="RefSeq" id="WP_099474815.1">
    <property type="nucleotide sequence ID" value="NZ_CP041025.1"/>
</dbReference>
<keyword evidence="3" id="KW-0679">Respiratory chain</keyword>
<keyword evidence="6" id="KW-0472">Membrane</keyword>
<keyword evidence="5" id="KW-0249">Electron transport</keyword>
<dbReference type="PANTHER" id="PTHR12219">
    <property type="entry name" value="NADH-UBIQUINONE OXIDOREDUCTASE"/>
    <property type="match status" value="1"/>
</dbReference>
<evidence type="ECO:0000313" key="7">
    <source>
        <dbReference type="EMBL" id="PHZ83739.1"/>
    </source>
</evidence>
<dbReference type="PANTHER" id="PTHR12219:SF8">
    <property type="entry name" value="NADH DEHYDROGENASE [UBIQUINONE] IRON-SULFUR PROTEIN 4, MITOCHONDRIAL"/>
    <property type="match status" value="1"/>
</dbReference>
<dbReference type="EMBL" id="PDEM01000031">
    <property type="protein sequence ID" value="PHZ83739.1"/>
    <property type="molecule type" value="Genomic_DNA"/>
</dbReference>
<evidence type="ECO:0000256" key="2">
    <source>
        <dbReference type="ARBA" id="ARBA00022448"/>
    </source>
</evidence>
<comment type="caution">
    <text evidence="7">The sequence shown here is derived from an EMBL/GenBank/DDBJ whole genome shotgun (WGS) entry which is preliminary data.</text>
</comment>
<dbReference type="InParanoid" id="A0A2G4YN26"/>
<keyword evidence="2" id="KW-0813">Transport</keyword>
<gene>
    <name evidence="7" type="ORF">CRD36_15335</name>
</gene>
<evidence type="ECO:0000256" key="5">
    <source>
        <dbReference type="ARBA" id="ARBA00022982"/>
    </source>
</evidence>
<dbReference type="InterPro" id="IPR006885">
    <property type="entry name" value="NADH_UbQ_FeS_4_mit-like"/>
</dbReference>
<dbReference type="GO" id="GO:0016020">
    <property type="term" value="C:membrane"/>
    <property type="evidence" value="ECO:0007669"/>
    <property type="project" value="UniProtKB-SubCell"/>
</dbReference>
<evidence type="ECO:0000256" key="1">
    <source>
        <dbReference type="ARBA" id="ARBA00004370"/>
    </source>
</evidence>
<accession>A0A2G4YN26</accession>
<dbReference type="Gene3D" id="3.30.160.190">
    <property type="entry name" value="atu1810 like domain"/>
    <property type="match status" value="1"/>
</dbReference>
<name>A0A2G4YN26_9PROT</name>
<dbReference type="InterPro" id="IPR038532">
    <property type="entry name" value="NDUFS4-like_sf"/>
</dbReference>
<proteinExistence type="predicted"/>
<keyword evidence="4" id="KW-0809">Transit peptide</keyword>
<evidence type="ECO:0000256" key="3">
    <source>
        <dbReference type="ARBA" id="ARBA00022660"/>
    </source>
</evidence>
<dbReference type="GO" id="GO:0022900">
    <property type="term" value="P:electron transport chain"/>
    <property type="evidence" value="ECO:0007669"/>
    <property type="project" value="InterPro"/>
</dbReference>
<dbReference type="OrthoDB" id="9799572at2"/>
<dbReference type="Proteomes" id="UP000229730">
    <property type="component" value="Unassembled WGS sequence"/>
</dbReference>
<evidence type="ECO:0000256" key="6">
    <source>
        <dbReference type="ARBA" id="ARBA00023136"/>
    </source>
</evidence>
<evidence type="ECO:0000256" key="4">
    <source>
        <dbReference type="ARBA" id="ARBA00022946"/>
    </source>
</evidence>
<sequence length="95" mass="10887">MTARIYKPTKNAMQSGMKNTRQWILEYISEEGKSLDPLMGWTGSSDMESQVKLKFATKEDAIAYAKRNGLAYEVVEPKMPKRRIKAYADVFAYRG</sequence>
<protein>
    <submittedName>
        <fullName evidence="7">ETC complex I subunit</fullName>
    </submittedName>
</protein>
<dbReference type="AlphaFoldDB" id="A0A2G4YN26"/>
<organism evidence="7 8">
    <name type="scientific">Paremcibacter congregatus</name>
    <dbReference type="NCBI Taxonomy" id="2043170"/>
    <lineage>
        <taxon>Bacteria</taxon>
        <taxon>Pseudomonadati</taxon>
        <taxon>Pseudomonadota</taxon>
        <taxon>Alphaproteobacteria</taxon>
        <taxon>Emcibacterales</taxon>
        <taxon>Emcibacteraceae</taxon>
        <taxon>Paremcibacter</taxon>
    </lineage>
</organism>